<organism evidence="1">
    <name type="scientific">Vaucheria litorea</name>
    <name type="common">Yellow-green alga</name>
    <dbReference type="NCBI Taxonomy" id="109269"/>
    <lineage>
        <taxon>Eukaryota</taxon>
        <taxon>Sar</taxon>
        <taxon>Stramenopiles</taxon>
        <taxon>Ochrophyta</taxon>
        <taxon>PX clade</taxon>
        <taxon>Xanthophyceae</taxon>
        <taxon>Vaucheriales</taxon>
        <taxon>Vaucheriaceae</taxon>
        <taxon>Vaucheria</taxon>
    </lineage>
</organism>
<evidence type="ECO:0000313" key="1">
    <source>
        <dbReference type="EMBL" id="AFA52612.1"/>
    </source>
</evidence>
<dbReference type="AlphaFoldDB" id="H6WBC4"/>
<proteinExistence type="predicted"/>
<name>H6WBC4_VAULI</name>
<sequence>MAQNAFAPRPERKSSFSARCTEGEAIHVAQHGIDAELFRLPRFEAGDAESWIEEVFVHRTVESAGLGDDKRLGDPPAEQPN</sequence>
<protein>
    <submittedName>
        <fullName evidence="1">Uncharacterized protein</fullName>
    </submittedName>
</protein>
<accession>H6WBC4</accession>
<dbReference type="EMBL" id="JQ062443">
    <property type="protein sequence ID" value="AFA52612.1"/>
    <property type="molecule type" value="Genomic_DNA"/>
</dbReference>
<reference evidence="1" key="1">
    <citation type="journal article" date="2012" name="Mol. Biol. Evol.">
        <title>Transcriptomic Evidence for the Expression of Horizontally Transferred Algal Nuclear Genes in the Photosynthetic Sea Slug, Elysia chlorotica.</title>
        <authorList>
            <person name="Pierce S.K."/>
            <person name="Fang X."/>
            <person name="Schwartz J.A."/>
            <person name="Jiang X."/>
            <person name="Zhao W."/>
            <person name="Curtis N.E."/>
            <person name="Kocot K.M."/>
            <person name="Yang B."/>
            <person name="Wang J."/>
        </authorList>
    </citation>
    <scope>NUCLEOTIDE SEQUENCE</scope>
</reference>